<dbReference type="Gene3D" id="3.40.50.2300">
    <property type="match status" value="2"/>
</dbReference>
<organism evidence="1 2">
    <name type="scientific">Mucilaginibacter paludis DSM 18603</name>
    <dbReference type="NCBI Taxonomy" id="714943"/>
    <lineage>
        <taxon>Bacteria</taxon>
        <taxon>Pseudomonadati</taxon>
        <taxon>Bacteroidota</taxon>
        <taxon>Sphingobacteriia</taxon>
        <taxon>Sphingobacteriales</taxon>
        <taxon>Sphingobacteriaceae</taxon>
        <taxon>Mucilaginibacter</taxon>
    </lineage>
</organism>
<name>H1Y6J4_9SPHI</name>
<dbReference type="InterPro" id="IPR028082">
    <property type="entry name" value="Peripla_BP_I"/>
</dbReference>
<dbReference type="OrthoDB" id="9803256at2"/>
<sequence length="76" mass="8157">MKVVQIEKINIPADMGIIAISDGFIPQLYYPEITYAETSGYKLGKLSFSRTMACLSGTPFVQSIVADSVLIPGGSI</sequence>
<evidence type="ECO:0000313" key="1">
    <source>
        <dbReference type="EMBL" id="EHQ25838.1"/>
    </source>
</evidence>
<accession>H1Y6J4</accession>
<dbReference type="RefSeq" id="WP_008505721.1">
    <property type="nucleotide sequence ID" value="NZ_CM001403.1"/>
</dbReference>
<dbReference type="STRING" id="714943.Mucpa_1682"/>
<evidence type="ECO:0000313" key="2">
    <source>
        <dbReference type="Proteomes" id="UP000002774"/>
    </source>
</evidence>
<proteinExistence type="predicted"/>
<protein>
    <submittedName>
        <fullName evidence="1">Uncharacterized protein</fullName>
    </submittedName>
</protein>
<dbReference type="Proteomes" id="UP000002774">
    <property type="component" value="Chromosome"/>
</dbReference>
<gene>
    <name evidence="1" type="ORF">Mucpa_1682</name>
</gene>
<dbReference type="HOGENOM" id="CLU_2650513_0_0_10"/>
<dbReference type="SUPFAM" id="SSF53822">
    <property type="entry name" value="Periplasmic binding protein-like I"/>
    <property type="match status" value="1"/>
</dbReference>
<dbReference type="EMBL" id="CM001403">
    <property type="protein sequence ID" value="EHQ25838.1"/>
    <property type="molecule type" value="Genomic_DNA"/>
</dbReference>
<dbReference type="AlphaFoldDB" id="H1Y6J4"/>
<keyword evidence="2" id="KW-1185">Reference proteome</keyword>
<reference evidence="1" key="1">
    <citation type="submission" date="2011-09" db="EMBL/GenBank/DDBJ databases">
        <title>The permanent draft genome of Mucilaginibacter paludis DSM 18603.</title>
        <authorList>
            <consortium name="US DOE Joint Genome Institute (JGI-PGF)"/>
            <person name="Lucas S."/>
            <person name="Han J."/>
            <person name="Lapidus A."/>
            <person name="Bruce D."/>
            <person name="Goodwin L."/>
            <person name="Pitluck S."/>
            <person name="Peters L."/>
            <person name="Kyrpides N."/>
            <person name="Mavromatis K."/>
            <person name="Ivanova N."/>
            <person name="Mikhailova N."/>
            <person name="Held B."/>
            <person name="Detter J.C."/>
            <person name="Tapia R."/>
            <person name="Han C."/>
            <person name="Land M."/>
            <person name="Hauser L."/>
            <person name="Markowitz V."/>
            <person name="Cheng J.-F."/>
            <person name="Hugenholtz P."/>
            <person name="Woyke T."/>
            <person name="Wu D."/>
            <person name="Tindall B."/>
            <person name="Brambilla E."/>
            <person name="Klenk H.-P."/>
            <person name="Eisen J.A."/>
        </authorList>
    </citation>
    <scope>NUCLEOTIDE SEQUENCE [LARGE SCALE GENOMIC DNA]</scope>
    <source>
        <strain evidence="1">DSM 18603</strain>
    </source>
</reference>